<evidence type="ECO:0000259" key="1">
    <source>
        <dbReference type="PROSITE" id="PS50188"/>
    </source>
</evidence>
<dbReference type="FunFam" id="2.60.120.920:FF:000004">
    <property type="entry name" value="Butyrophilin subfamily 1 member A1"/>
    <property type="match status" value="2"/>
</dbReference>
<dbReference type="InterPro" id="IPR043136">
    <property type="entry name" value="B30.2/SPRY_sf"/>
</dbReference>
<gene>
    <name evidence="2" type="ORF">DAT39_003223</name>
</gene>
<dbReference type="AlphaFoldDB" id="A0A8J4X7E5"/>
<evidence type="ECO:0000313" key="3">
    <source>
        <dbReference type="Proteomes" id="UP000727407"/>
    </source>
</evidence>
<name>A0A8J4X7E5_CLAMG</name>
<feature type="domain" description="B30.2/SPRY" evidence="1">
    <location>
        <begin position="189"/>
        <end position="328"/>
    </location>
</feature>
<organism evidence="2 3">
    <name type="scientific">Clarias magur</name>
    <name type="common">Asian catfish</name>
    <name type="synonym">Macropteronotus magur</name>
    <dbReference type="NCBI Taxonomy" id="1594786"/>
    <lineage>
        <taxon>Eukaryota</taxon>
        <taxon>Metazoa</taxon>
        <taxon>Chordata</taxon>
        <taxon>Craniata</taxon>
        <taxon>Vertebrata</taxon>
        <taxon>Euteleostomi</taxon>
        <taxon>Actinopterygii</taxon>
        <taxon>Neopterygii</taxon>
        <taxon>Teleostei</taxon>
        <taxon>Ostariophysi</taxon>
        <taxon>Siluriformes</taxon>
        <taxon>Clariidae</taxon>
        <taxon>Clarias</taxon>
    </lineage>
</organism>
<reference evidence="2" key="1">
    <citation type="submission" date="2020-07" db="EMBL/GenBank/DDBJ databases">
        <title>Clarias magur genome sequencing, assembly and annotation.</title>
        <authorList>
            <person name="Kushwaha B."/>
            <person name="Kumar R."/>
            <person name="Das P."/>
            <person name="Joshi C.G."/>
            <person name="Kumar D."/>
            <person name="Nagpure N.S."/>
            <person name="Pandey M."/>
            <person name="Agarwal S."/>
            <person name="Srivastava S."/>
            <person name="Singh M."/>
            <person name="Sahoo L."/>
            <person name="Jayasankar P."/>
            <person name="Meher P.K."/>
            <person name="Koringa P.G."/>
            <person name="Iquebal M.A."/>
            <person name="Das S.P."/>
            <person name="Bit A."/>
            <person name="Patnaik S."/>
            <person name="Patel N."/>
            <person name="Shah T.M."/>
            <person name="Hinsu A."/>
            <person name="Jena J.K."/>
        </authorList>
    </citation>
    <scope>NUCLEOTIDE SEQUENCE</scope>
    <source>
        <strain evidence="2">CIFAMagur01</strain>
        <tissue evidence="2">Testis</tissue>
    </source>
</reference>
<dbReference type="SMART" id="SM00589">
    <property type="entry name" value="PRY"/>
    <property type="match status" value="2"/>
</dbReference>
<dbReference type="InterPro" id="IPR050143">
    <property type="entry name" value="TRIM/RBCC"/>
</dbReference>
<dbReference type="OrthoDB" id="6105938at2759"/>
<dbReference type="SMART" id="SM00449">
    <property type="entry name" value="SPRY"/>
    <property type="match status" value="2"/>
</dbReference>
<feature type="domain" description="B30.2/SPRY" evidence="1">
    <location>
        <begin position="1"/>
        <end position="190"/>
    </location>
</feature>
<dbReference type="PRINTS" id="PR01407">
    <property type="entry name" value="BUTYPHLNCDUF"/>
</dbReference>
<dbReference type="PANTHER" id="PTHR24103">
    <property type="entry name" value="E3 UBIQUITIN-PROTEIN LIGASE TRIM"/>
    <property type="match status" value="1"/>
</dbReference>
<dbReference type="Proteomes" id="UP000727407">
    <property type="component" value="Unassembled WGS sequence"/>
</dbReference>
<evidence type="ECO:0000313" key="2">
    <source>
        <dbReference type="EMBL" id="KAF5907157.1"/>
    </source>
</evidence>
<keyword evidence="3" id="KW-1185">Reference proteome</keyword>
<protein>
    <submittedName>
        <fullName evidence="2">E3 ubiquitin-protein ligase TRIM39-like isoform X1</fullName>
    </submittedName>
</protein>
<dbReference type="Pfam" id="PF00622">
    <property type="entry name" value="SPRY"/>
    <property type="match status" value="2"/>
</dbReference>
<proteinExistence type="predicted"/>
<dbReference type="SUPFAM" id="SSF49899">
    <property type="entry name" value="Concanavalin A-like lectins/glucanases"/>
    <property type="match status" value="2"/>
</dbReference>
<dbReference type="InterPro" id="IPR001870">
    <property type="entry name" value="B30.2/SPRY"/>
</dbReference>
<dbReference type="Gene3D" id="2.60.120.920">
    <property type="match status" value="2"/>
</dbReference>
<dbReference type="InterPro" id="IPR003879">
    <property type="entry name" value="Butyrophylin_SPRY"/>
</dbReference>
<dbReference type="Pfam" id="PF13765">
    <property type="entry name" value="PRY"/>
    <property type="match status" value="2"/>
</dbReference>
<dbReference type="InterPro" id="IPR013320">
    <property type="entry name" value="ConA-like_dom_sf"/>
</dbReference>
<dbReference type="InterPro" id="IPR003877">
    <property type="entry name" value="SPRY_dom"/>
</dbReference>
<dbReference type="CDD" id="cd13733">
    <property type="entry name" value="SPRY_PRY_C-I_1"/>
    <property type="match status" value="2"/>
</dbReference>
<dbReference type="InterPro" id="IPR006574">
    <property type="entry name" value="PRY"/>
</dbReference>
<dbReference type="PROSITE" id="PS50188">
    <property type="entry name" value="B302_SPRY"/>
    <property type="match status" value="2"/>
</dbReference>
<accession>A0A8J4X7E5</accession>
<dbReference type="EMBL" id="QNUK01000025">
    <property type="protein sequence ID" value="KAF5907157.1"/>
    <property type="molecule type" value="Genomic_DNA"/>
</dbReference>
<sequence>MMDVTLDPNTANPFLILSDCGKQVTCGDKRQNLPDNQKRFDHCVSVLGKEGLSSRRFYYEVQVRGKNDWNLGVIRASANRMGEITACPENGYWCLSLKNGNEFSACDSPHVLLAMKQAPQRVGVYVDYKEGRVSFYEVNAKSHIYSFTELKKIQEHAVDVTLDPDTANPCLALTNDGKEVTCENFIKRLPDNPERFDRCVSVLGKEGFSSGRFYYEVHADGKTEWDIGVVRESVNRKGKIIACPENGFWCVSLDSQAGCVALDSPFIPLSLKPATQKVGVFVDYEEGLVSFYDVDAMYHIYSFTVCFMYVCRGGVDDFHELNIVPPQR</sequence>
<comment type="caution">
    <text evidence="2">The sequence shown here is derived from an EMBL/GenBank/DDBJ whole genome shotgun (WGS) entry which is preliminary data.</text>
</comment>